<dbReference type="EMBL" id="BNJK01000001">
    <property type="protein sequence ID" value="GHO90117.1"/>
    <property type="molecule type" value="Genomic_DNA"/>
</dbReference>
<evidence type="ECO:0000256" key="2">
    <source>
        <dbReference type="SAM" id="Coils"/>
    </source>
</evidence>
<dbReference type="GO" id="GO:0003677">
    <property type="term" value="F:DNA binding"/>
    <property type="evidence" value="ECO:0007669"/>
    <property type="project" value="UniProtKB-KW"/>
</dbReference>
<keyword evidence="2" id="KW-0175">Coiled coil</keyword>
<feature type="domain" description="HTH merR-type" evidence="3">
    <location>
        <begin position="1"/>
        <end position="71"/>
    </location>
</feature>
<name>A0A8J3IEH0_9CHLR</name>
<evidence type="ECO:0000259" key="3">
    <source>
        <dbReference type="PROSITE" id="PS50937"/>
    </source>
</evidence>
<dbReference type="InterPro" id="IPR047057">
    <property type="entry name" value="MerR_fam"/>
</dbReference>
<dbReference type="InterPro" id="IPR011256">
    <property type="entry name" value="Reg_factor_effector_dom_sf"/>
</dbReference>
<dbReference type="RefSeq" id="WP_220201114.1">
    <property type="nucleotide sequence ID" value="NZ_BNJK01000001.1"/>
</dbReference>
<gene>
    <name evidence="4" type="ORF">KSF_001650</name>
</gene>
<dbReference type="SUPFAM" id="SSF55136">
    <property type="entry name" value="Probable bacterial effector-binding domain"/>
    <property type="match status" value="1"/>
</dbReference>
<dbReference type="Pfam" id="PF13411">
    <property type="entry name" value="MerR_1"/>
    <property type="match status" value="1"/>
</dbReference>
<dbReference type="InterPro" id="IPR009061">
    <property type="entry name" value="DNA-bd_dom_put_sf"/>
</dbReference>
<keyword evidence="1" id="KW-0238">DNA-binding</keyword>
<dbReference type="GO" id="GO:0003700">
    <property type="term" value="F:DNA-binding transcription factor activity"/>
    <property type="evidence" value="ECO:0007669"/>
    <property type="project" value="InterPro"/>
</dbReference>
<organism evidence="4 5">
    <name type="scientific">Reticulibacter mediterranei</name>
    <dbReference type="NCBI Taxonomy" id="2778369"/>
    <lineage>
        <taxon>Bacteria</taxon>
        <taxon>Bacillati</taxon>
        <taxon>Chloroflexota</taxon>
        <taxon>Ktedonobacteria</taxon>
        <taxon>Ktedonobacterales</taxon>
        <taxon>Reticulibacteraceae</taxon>
        <taxon>Reticulibacter</taxon>
    </lineage>
</organism>
<dbReference type="InterPro" id="IPR000551">
    <property type="entry name" value="MerR-type_HTH_dom"/>
</dbReference>
<dbReference type="PROSITE" id="PS50937">
    <property type="entry name" value="HTH_MERR_2"/>
    <property type="match status" value="1"/>
</dbReference>
<dbReference type="Gene3D" id="1.10.1660.10">
    <property type="match status" value="1"/>
</dbReference>
<dbReference type="PANTHER" id="PTHR30204">
    <property type="entry name" value="REDOX-CYCLING DRUG-SENSING TRANSCRIPTIONAL ACTIVATOR SOXR"/>
    <property type="match status" value="1"/>
</dbReference>
<protein>
    <submittedName>
        <fullName evidence="4">MerR family transcriptional regulator</fullName>
    </submittedName>
</protein>
<proteinExistence type="predicted"/>
<accession>A0A8J3IEH0</accession>
<keyword evidence="5" id="KW-1185">Reference proteome</keyword>
<dbReference type="SMART" id="SM00422">
    <property type="entry name" value="HTH_MERR"/>
    <property type="match status" value="1"/>
</dbReference>
<evidence type="ECO:0000256" key="1">
    <source>
        <dbReference type="ARBA" id="ARBA00023125"/>
    </source>
</evidence>
<sequence>MLKIRDFARLAEVSMATLRYYDEIELLKPISVDPETGYRYYTMDQLPHLHRILAFKELGLGLTQIAELLSEGLSPQTLQGMLRLRQAQLQQQIQAEQEQLERIEARLRSLEQGSGLPTYEVVLKAVRPITGVSLHLKTPDTPDQAYWTSALDAMLKRYGVTPIDHLLVLHVESEGECTPGSVEMVAPVDGRDAETLITRSEGRLTRCTLPAVPRMVSTLHHGHPALVLSAYQALGTWMENNAYSIVGPRRKIRLRREENLDNALTEIQFPVEKVP</sequence>
<dbReference type="Proteomes" id="UP000597444">
    <property type="component" value="Unassembled WGS sequence"/>
</dbReference>
<evidence type="ECO:0000313" key="4">
    <source>
        <dbReference type="EMBL" id="GHO90117.1"/>
    </source>
</evidence>
<feature type="coiled-coil region" evidence="2">
    <location>
        <begin position="86"/>
        <end position="113"/>
    </location>
</feature>
<dbReference type="AlphaFoldDB" id="A0A8J3IEH0"/>
<evidence type="ECO:0000313" key="5">
    <source>
        <dbReference type="Proteomes" id="UP000597444"/>
    </source>
</evidence>
<dbReference type="Gene3D" id="3.20.80.10">
    <property type="entry name" value="Regulatory factor, effector binding domain"/>
    <property type="match status" value="1"/>
</dbReference>
<comment type="caution">
    <text evidence="4">The sequence shown here is derived from an EMBL/GenBank/DDBJ whole genome shotgun (WGS) entry which is preliminary data.</text>
</comment>
<dbReference type="SUPFAM" id="SSF46955">
    <property type="entry name" value="Putative DNA-binding domain"/>
    <property type="match status" value="1"/>
</dbReference>
<dbReference type="PANTHER" id="PTHR30204:SF97">
    <property type="entry name" value="MERR FAMILY REGULATORY PROTEIN"/>
    <property type="match status" value="1"/>
</dbReference>
<reference evidence="4" key="1">
    <citation type="submission" date="2020-10" db="EMBL/GenBank/DDBJ databases">
        <title>Taxonomic study of unclassified bacteria belonging to the class Ktedonobacteria.</title>
        <authorList>
            <person name="Yabe S."/>
            <person name="Wang C.M."/>
            <person name="Zheng Y."/>
            <person name="Sakai Y."/>
            <person name="Cavaletti L."/>
            <person name="Monciardini P."/>
            <person name="Donadio S."/>
        </authorList>
    </citation>
    <scope>NUCLEOTIDE SEQUENCE</scope>
    <source>
        <strain evidence="4">ID150040</strain>
    </source>
</reference>